<feature type="compositionally biased region" description="Polar residues" evidence="1">
    <location>
        <begin position="52"/>
        <end position="63"/>
    </location>
</feature>
<evidence type="ECO:0000313" key="3">
    <source>
        <dbReference type="Proteomes" id="UP000499080"/>
    </source>
</evidence>
<keyword evidence="3" id="KW-1185">Reference proteome</keyword>
<reference evidence="2 3" key="1">
    <citation type="journal article" date="2019" name="Sci. Rep.">
        <title>Orb-weaving spider Araneus ventricosus genome elucidates the spidroin gene catalogue.</title>
        <authorList>
            <person name="Kono N."/>
            <person name="Nakamura H."/>
            <person name="Ohtoshi R."/>
            <person name="Moran D.A.P."/>
            <person name="Shinohara A."/>
            <person name="Yoshida Y."/>
            <person name="Fujiwara M."/>
            <person name="Mori M."/>
            <person name="Tomita M."/>
            <person name="Arakawa K."/>
        </authorList>
    </citation>
    <scope>NUCLEOTIDE SEQUENCE [LARGE SCALE GENOMIC DNA]</scope>
</reference>
<organism evidence="2 3">
    <name type="scientific">Araneus ventricosus</name>
    <name type="common">Orbweaver spider</name>
    <name type="synonym">Epeira ventricosa</name>
    <dbReference type="NCBI Taxonomy" id="182803"/>
    <lineage>
        <taxon>Eukaryota</taxon>
        <taxon>Metazoa</taxon>
        <taxon>Ecdysozoa</taxon>
        <taxon>Arthropoda</taxon>
        <taxon>Chelicerata</taxon>
        <taxon>Arachnida</taxon>
        <taxon>Araneae</taxon>
        <taxon>Araneomorphae</taxon>
        <taxon>Entelegynae</taxon>
        <taxon>Araneoidea</taxon>
        <taxon>Araneidae</taxon>
        <taxon>Araneus</taxon>
    </lineage>
</organism>
<dbReference type="AlphaFoldDB" id="A0A4Y2P5G8"/>
<dbReference type="EMBL" id="BGPR01010320">
    <property type="protein sequence ID" value="GBN45547.1"/>
    <property type="molecule type" value="Genomic_DNA"/>
</dbReference>
<protein>
    <submittedName>
        <fullName evidence="2">Uncharacterized protein</fullName>
    </submittedName>
</protein>
<dbReference type="Proteomes" id="UP000499080">
    <property type="component" value="Unassembled WGS sequence"/>
</dbReference>
<comment type="caution">
    <text evidence="2">The sequence shown here is derived from an EMBL/GenBank/DDBJ whole genome shotgun (WGS) entry which is preliminary data.</text>
</comment>
<proteinExistence type="predicted"/>
<gene>
    <name evidence="2" type="ORF">AVEN_245934_1</name>
</gene>
<feature type="region of interest" description="Disordered" evidence="1">
    <location>
        <begin position="44"/>
        <end position="63"/>
    </location>
</feature>
<feature type="region of interest" description="Disordered" evidence="1">
    <location>
        <begin position="111"/>
        <end position="135"/>
    </location>
</feature>
<accession>A0A4Y2P5G8</accession>
<name>A0A4Y2P5G8_ARAVE</name>
<sequence>MRQPAFKEDLRALESLQTKKSKTIMKVTRTQDRIKRKRCERFKEVHRHHGTNEISTPLQPESKSLQETVSQANASLKISARDENSYGIPYKAIVKDNLPHQTFSRLYQMEEGTPPSANRIFKSSPTNPYPFQRQP</sequence>
<evidence type="ECO:0000313" key="2">
    <source>
        <dbReference type="EMBL" id="GBN45547.1"/>
    </source>
</evidence>
<evidence type="ECO:0000256" key="1">
    <source>
        <dbReference type="SAM" id="MobiDB-lite"/>
    </source>
</evidence>